<comment type="caution">
    <text evidence="1">The sequence shown here is derived from an EMBL/GenBank/DDBJ whole genome shotgun (WGS) entry which is preliminary data.</text>
</comment>
<evidence type="ECO:0000313" key="1">
    <source>
        <dbReference type="EMBL" id="KAJ8487356.1"/>
    </source>
</evidence>
<dbReference type="AlphaFoldDB" id="A0AAD7XAG1"/>
<evidence type="ECO:0000313" key="2">
    <source>
        <dbReference type="Proteomes" id="UP001215151"/>
    </source>
</evidence>
<evidence type="ECO:0008006" key="3">
    <source>
        <dbReference type="Google" id="ProtNLM"/>
    </source>
</evidence>
<protein>
    <recommendedName>
        <fullName evidence="3">Fungal-type protein kinase domain-containing protein</fullName>
    </recommendedName>
</protein>
<sequence>MGPLNEESTPVIKCRQGSTIFAATSVLKVMAGMLSPKGRSDDANKLIPAAFHDSESFAWVFLYVLYQRALQNPELQDNPIEHAALEGEFARHFSGASVQKLYSQRMVSLYLASSGSLQAVDALLKYARDYEQFQRLEDTLKHLWLCLGRGLRKGHTAVIHAQDQPFITEPRAIPSPEHDVARVVEHTRAQPKAELNTSHLDHVYMSALLNTMLEAQQDP</sequence>
<keyword evidence="2" id="KW-1185">Reference proteome</keyword>
<organism evidence="1 2">
    <name type="scientific">Trametes cubensis</name>
    <dbReference type="NCBI Taxonomy" id="1111947"/>
    <lineage>
        <taxon>Eukaryota</taxon>
        <taxon>Fungi</taxon>
        <taxon>Dikarya</taxon>
        <taxon>Basidiomycota</taxon>
        <taxon>Agaricomycotina</taxon>
        <taxon>Agaricomycetes</taxon>
        <taxon>Polyporales</taxon>
        <taxon>Polyporaceae</taxon>
        <taxon>Trametes</taxon>
    </lineage>
</organism>
<gene>
    <name evidence="1" type="ORF">ONZ51_g4223</name>
</gene>
<name>A0AAD7XAG1_9APHY</name>
<reference evidence="1" key="1">
    <citation type="submission" date="2022-11" db="EMBL/GenBank/DDBJ databases">
        <title>Genome Sequence of Cubamyces cubensis.</title>
        <authorList>
            <person name="Buettner E."/>
        </authorList>
    </citation>
    <scope>NUCLEOTIDE SEQUENCE</scope>
    <source>
        <strain evidence="1">MPL-01</strain>
    </source>
</reference>
<proteinExistence type="predicted"/>
<dbReference type="EMBL" id="JAPEVG010000080">
    <property type="protein sequence ID" value="KAJ8487356.1"/>
    <property type="molecule type" value="Genomic_DNA"/>
</dbReference>
<dbReference type="Proteomes" id="UP001215151">
    <property type="component" value="Unassembled WGS sequence"/>
</dbReference>
<accession>A0AAD7XAG1</accession>